<evidence type="ECO:0008006" key="4">
    <source>
        <dbReference type="Google" id="ProtNLM"/>
    </source>
</evidence>
<accession>A0A9P6NGT1</accession>
<evidence type="ECO:0000313" key="2">
    <source>
        <dbReference type="EMBL" id="KAG0143326.1"/>
    </source>
</evidence>
<dbReference type="OrthoDB" id="2505054at2759"/>
<dbReference type="EMBL" id="MU167322">
    <property type="protein sequence ID" value="KAG0143326.1"/>
    <property type="molecule type" value="Genomic_DNA"/>
</dbReference>
<name>A0A9P6NGT1_9BASI</name>
<organism evidence="2 3">
    <name type="scientific">Cronartium quercuum f. sp. fusiforme G11</name>
    <dbReference type="NCBI Taxonomy" id="708437"/>
    <lineage>
        <taxon>Eukaryota</taxon>
        <taxon>Fungi</taxon>
        <taxon>Dikarya</taxon>
        <taxon>Basidiomycota</taxon>
        <taxon>Pucciniomycotina</taxon>
        <taxon>Pucciniomycetes</taxon>
        <taxon>Pucciniales</taxon>
        <taxon>Coleosporiaceae</taxon>
        <taxon>Cronartium</taxon>
    </lineage>
</organism>
<evidence type="ECO:0000256" key="1">
    <source>
        <dbReference type="SAM" id="MobiDB-lite"/>
    </source>
</evidence>
<feature type="region of interest" description="Disordered" evidence="1">
    <location>
        <begin position="1"/>
        <end position="26"/>
    </location>
</feature>
<sequence length="231" mass="26277">MRDHEQQLFHYHHRRPPSSRTMRSTTSLARSHTVALSDADSTSRSFVNQLKFALRKTPLSPTRSAIPELEAEPGSAIAALGSGLTPFKERVSIFKSTFSQLLIFERHSYKVVYINRDCLPFFGLPTESEEDVLSPAVLHHNFLESIYGENAKRTKELRSLVHDGVTSGRSVSCQCVLKWDLGVKLKPNSLRQTYTRLQHKSSYQSSYSCSIYLTPFWTMNKKCVVYTALVM</sequence>
<dbReference type="AlphaFoldDB" id="A0A9P6NGT1"/>
<keyword evidence="3" id="KW-1185">Reference proteome</keyword>
<proteinExistence type="predicted"/>
<evidence type="ECO:0000313" key="3">
    <source>
        <dbReference type="Proteomes" id="UP000886653"/>
    </source>
</evidence>
<dbReference type="Proteomes" id="UP000886653">
    <property type="component" value="Unassembled WGS sequence"/>
</dbReference>
<protein>
    <recommendedName>
        <fullName evidence="4">PAS domain-containing protein</fullName>
    </recommendedName>
</protein>
<reference evidence="2" key="1">
    <citation type="submission" date="2013-11" db="EMBL/GenBank/DDBJ databases">
        <title>Genome sequence of the fusiform rust pathogen reveals effectors for host alternation and coevolution with pine.</title>
        <authorList>
            <consortium name="DOE Joint Genome Institute"/>
            <person name="Smith K."/>
            <person name="Pendleton A."/>
            <person name="Kubisiak T."/>
            <person name="Anderson C."/>
            <person name="Salamov A."/>
            <person name="Aerts A."/>
            <person name="Riley R."/>
            <person name="Clum A."/>
            <person name="Lindquist E."/>
            <person name="Ence D."/>
            <person name="Campbell M."/>
            <person name="Kronenberg Z."/>
            <person name="Feau N."/>
            <person name="Dhillon B."/>
            <person name="Hamelin R."/>
            <person name="Burleigh J."/>
            <person name="Smith J."/>
            <person name="Yandell M."/>
            <person name="Nelson C."/>
            <person name="Grigoriev I."/>
            <person name="Davis J."/>
        </authorList>
    </citation>
    <scope>NUCLEOTIDE SEQUENCE</scope>
    <source>
        <strain evidence="2">G11</strain>
    </source>
</reference>
<comment type="caution">
    <text evidence="2">The sequence shown here is derived from an EMBL/GenBank/DDBJ whole genome shotgun (WGS) entry which is preliminary data.</text>
</comment>
<gene>
    <name evidence="2" type="ORF">CROQUDRAFT_188922</name>
</gene>